<name>A0AAN6PQS7_9PEZI</name>
<feature type="compositionally biased region" description="Polar residues" evidence="1">
    <location>
        <begin position="1"/>
        <end position="12"/>
    </location>
</feature>
<organism evidence="2 3">
    <name type="scientific">Parathielavia hyrcaniae</name>
    <dbReference type="NCBI Taxonomy" id="113614"/>
    <lineage>
        <taxon>Eukaryota</taxon>
        <taxon>Fungi</taxon>
        <taxon>Dikarya</taxon>
        <taxon>Ascomycota</taxon>
        <taxon>Pezizomycotina</taxon>
        <taxon>Sordariomycetes</taxon>
        <taxon>Sordariomycetidae</taxon>
        <taxon>Sordariales</taxon>
        <taxon>Chaetomiaceae</taxon>
        <taxon>Parathielavia</taxon>
    </lineage>
</organism>
<protein>
    <submittedName>
        <fullName evidence="2">Uncharacterized protein</fullName>
    </submittedName>
</protein>
<dbReference type="Proteomes" id="UP001305647">
    <property type="component" value="Unassembled WGS sequence"/>
</dbReference>
<dbReference type="AlphaFoldDB" id="A0AAN6PQS7"/>
<reference evidence="2" key="2">
    <citation type="submission" date="2023-05" db="EMBL/GenBank/DDBJ databases">
        <authorList>
            <consortium name="Lawrence Berkeley National Laboratory"/>
            <person name="Steindorff A."/>
            <person name="Hensen N."/>
            <person name="Bonometti L."/>
            <person name="Westerberg I."/>
            <person name="Brannstrom I.O."/>
            <person name="Guillou S."/>
            <person name="Cros-Aarteil S."/>
            <person name="Calhoun S."/>
            <person name="Haridas S."/>
            <person name="Kuo A."/>
            <person name="Mondo S."/>
            <person name="Pangilinan J."/>
            <person name="Riley R."/>
            <person name="Labutti K."/>
            <person name="Andreopoulos B."/>
            <person name="Lipzen A."/>
            <person name="Chen C."/>
            <person name="Yanf M."/>
            <person name="Daum C."/>
            <person name="Ng V."/>
            <person name="Clum A."/>
            <person name="Ohm R."/>
            <person name="Martin F."/>
            <person name="Silar P."/>
            <person name="Natvig D."/>
            <person name="Lalanne C."/>
            <person name="Gautier V."/>
            <person name="Ament-Velasquez S.L."/>
            <person name="Kruys A."/>
            <person name="Hutchinson M.I."/>
            <person name="Powell A.J."/>
            <person name="Barry K."/>
            <person name="Miller A.N."/>
            <person name="Grigoriev I.V."/>
            <person name="Debuchy R."/>
            <person name="Gladieux P."/>
            <person name="Thoren M.H."/>
            <person name="Johannesson H."/>
        </authorList>
    </citation>
    <scope>NUCLEOTIDE SEQUENCE</scope>
    <source>
        <strain evidence="2">CBS 757.83</strain>
    </source>
</reference>
<feature type="region of interest" description="Disordered" evidence="1">
    <location>
        <begin position="1"/>
        <end position="41"/>
    </location>
</feature>
<keyword evidence="3" id="KW-1185">Reference proteome</keyword>
<evidence type="ECO:0000313" key="3">
    <source>
        <dbReference type="Proteomes" id="UP001305647"/>
    </source>
</evidence>
<evidence type="ECO:0000256" key="1">
    <source>
        <dbReference type="SAM" id="MobiDB-lite"/>
    </source>
</evidence>
<comment type="caution">
    <text evidence="2">The sequence shown here is derived from an EMBL/GenBank/DDBJ whole genome shotgun (WGS) entry which is preliminary data.</text>
</comment>
<dbReference type="EMBL" id="MU863725">
    <property type="protein sequence ID" value="KAK4096264.1"/>
    <property type="molecule type" value="Genomic_DNA"/>
</dbReference>
<reference evidence="2" key="1">
    <citation type="journal article" date="2023" name="Mol. Phylogenet. Evol.">
        <title>Genome-scale phylogeny and comparative genomics of the fungal order Sordariales.</title>
        <authorList>
            <person name="Hensen N."/>
            <person name="Bonometti L."/>
            <person name="Westerberg I."/>
            <person name="Brannstrom I.O."/>
            <person name="Guillou S."/>
            <person name="Cros-Aarteil S."/>
            <person name="Calhoun S."/>
            <person name="Haridas S."/>
            <person name="Kuo A."/>
            <person name="Mondo S."/>
            <person name="Pangilinan J."/>
            <person name="Riley R."/>
            <person name="LaButti K."/>
            <person name="Andreopoulos B."/>
            <person name="Lipzen A."/>
            <person name="Chen C."/>
            <person name="Yan M."/>
            <person name="Daum C."/>
            <person name="Ng V."/>
            <person name="Clum A."/>
            <person name="Steindorff A."/>
            <person name="Ohm R.A."/>
            <person name="Martin F."/>
            <person name="Silar P."/>
            <person name="Natvig D.O."/>
            <person name="Lalanne C."/>
            <person name="Gautier V."/>
            <person name="Ament-Velasquez S.L."/>
            <person name="Kruys A."/>
            <person name="Hutchinson M.I."/>
            <person name="Powell A.J."/>
            <person name="Barry K."/>
            <person name="Miller A.N."/>
            <person name="Grigoriev I.V."/>
            <person name="Debuchy R."/>
            <person name="Gladieux P."/>
            <person name="Hiltunen Thoren M."/>
            <person name="Johannesson H."/>
        </authorList>
    </citation>
    <scope>NUCLEOTIDE SEQUENCE</scope>
    <source>
        <strain evidence="2">CBS 757.83</strain>
    </source>
</reference>
<evidence type="ECO:0000313" key="2">
    <source>
        <dbReference type="EMBL" id="KAK4096264.1"/>
    </source>
</evidence>
<sequence length="81" mass="8746">MSTGNNPDNWSTRPRRGSPVPSVSRHKNPHADLGAGKSEGAKNIEALNKERTQDLLYGIGAQFSAVVERPNNILEPDLLGP</sequence>
<accession>A0AAN6PQS7</accession>
<gene>
    <name evidence="2" type="ORF">N658DRAFT_501784</name>
</gene>
<proteinExistence type="predicted"/>